<keyword evidence="2" id="KW-1185">Reference proteome</keyword>
<protein>
    <submittedName>
        <fullName evidence="1">Uncharacterized protein</fullName>
    </submittedName>
</protein>
<organism evidence="1 2">
    <name type="scientific">Dendrobium catenatum</name>
    <dbReference type="NCBI Taxonomy" id="906689"/>
    <lineage>
        <taxon>Eukaryota</taxon>
        <taxon>Viridiplantae</taxon>
        <taxon>Streptophyta</taxon>
        <taxon>Embryophyta</taxon>
        <taxon>Tracheophyta</taxon>
        <taxon>Spermatophyta</taxon>
        <taxon>Magnoliopsida</taxon>
        <taxon>Liliopsida</taxon>
        <taxon>Asparagales</taxon>
        <taxon>Orchidaceae</taxon>
        <taxon>Epidendroideae</taxon>
        <taxon>Malaxideae</taxon>
        <taxon>Dendrobiinae</taxon>
        <taxon>Dendrobium</taxon>
    </lineage>
</organism>
<reference evidence="1 2" key="1">
    <citation type="journal article" date="2016" name="Sci. Rep.">
        <title>The Dendrobium catenatum Lindl. genome sequence provides insights into polysaccharide synthase, floral development and adaptive evolution.</title>
        <authorList>
            <person name="Zhang G.Q."/>
            <person name="Xu Q."/>
            <person name="Bian C."/>
            <person name="Tsai W.C."/>
            <person name="Yeh C.M."/>
            <person name="Liu K.W."/>
            <person name="Yoshida K."/>
            <person name="Zhang L.S."/>
            <person name="Chang S.B."/>
            <person name="Chen F."/>
            <person name="Shi Y."/>
            <person name="Su Y.Y."/>
            <person name="Zhang Y.Q."/>
            <person name="Chen L.J."/>
            <person name="Yin Y."/>
            <person name="Lin M."/>
            <person name="Huang H."/>
            <person name="Deng H."/>
            <person name="Wang Z.W."/>
            <person name="Zhu S.L."/>
            <person name="Zhao X."/>
            <person name="Deng C."/>
            <person name="Niu S.C."/>
            <person name="Huang J."/>
            <person name="Wang M."/>
            <person name="Liu G.H."/>
            <person name="Yang H.J."/>
            <person name="Xiao X.J."/>
            <person name="Hsiao Y.Y."/>
            <person name="Wu W.L."/>
            <person name="Chen Y.Y."/>
            <person name="Mitsuda N."/>
            <person name="Ohme-Takagi M."/>
            <person name="Luo Y.B."/>
            <person name="Van de Peer Y."/>
            <person name="Liu Z.J."/>
        </authorList>
    </citation>
    <scope>NUCLEOTIDE SEQUENCE [LARGE SCALE GENOMIC DNA]</scope>
    <source>
        <tissue evidence="1">The whole plant</tissue>
    </source>
</reference>
<accession>A0A2I0VDQ8</accession>
<name>A0A2I0VDQ8_9ASPA</name>
<evidence type="ECO:0000313" key="1">
    <source>
        <dbReference type="EMBL" id="PKU61546.1"/>
    </source>
</evidence>
<dbReference type="EMBL" id="KZ503767">
    <property type="protein sequence ID" value="PKU61546.1"/>
    <property type="molecule type" value="Genomic_DNA"/>
</dbReference>
<dbReference type="AlphaFoldDB" id="A0A2I0VDQ8"/>
<sequence length="77" mass="8664">MQLRTDEASARLMGFCDLKGRASAQEAKKSLRHEGGSTWAWAVGIIGRSRVEDRIAFGGRSWEWLSGSESEGFRFER</sequence>
<dbReference type="Proteomes" id="UP000233837">
    <property type="component" value="Unassembled WGS sequence"/>
</dbReference>
<evidence type="ECO:0000313" key="2">
    <source>
        <dbReference type="Proteomes" id="UP000233837"/>
    </source>
</evidence>
<reference evidence="1 2" key="2">
    <citation type="journal article" date="2017" name="Nature">
        <title>The Apostasia genome and the evolution of orchids.</title>
        <authorList>
            <person name="Zhang G.Q."/>
            <person name="Liu K.W."/>
            <person name="Li Z."/>
            <person name="Lohaus R."/>
            <person name="Hsiao Y.Y."/>
            <person name="Niu S.C."/>
            <person name="Wang J.Y."/>
            <person name="Lin Y.C."/>
            <person name="Xu Q."/>
            <person name="Chen L.J."/>
            <person name="Yoshida K."/>
            <person name="Fujiwara S."/>
            <person name="Wang Z.W."/>
            <person name="Zhang Y.Q."/>
            <person name="Mitsuda N."/>
            <person name="Wang M."/>
            <person name="Liu G.H."/>
            <person name="Pecoraro L."/>
            <person name="Huang H.X."/>
            <person name="Xiao X.J."/>
            <person name="Lin M."/>
            <person name="Wu X.Y."/>
            <person name="Wu W.L."/>
            <person name="Chen Y.Y."/>
            <person name="Chang S.B."/>
            <person name="Sakamoto S."/>
            <person name="Ohme-Takagi M."/>
            <person name="Yagi M."/>
            <person name="Zeng S.J."/>
            <person name="Shen C.Y."/>
            <person name="Yeh C.M."/>
            <person name="Luo Y.B."/>
            <person name="Tsai W.C."/>
            <person name="Van de Peer Y."/>
            <person name="Liu Z.J."/>
        </authorList>
    </citation>
    <scope>NUCLEOTIDE SEQUENCE [LARGE SCALE GENOMIC DNA]</scope>
    <source>
        <tissue evidence="1">The whole plant</tissue>
    </source>
</reference>
<gene>
    <name evidence="1" type="ORF">MA16_Dca014985</name>
</gene>
<proteinExistence type="predicted"/>